<dbReference type="Pfam" id="PF13377">
    <property type="entry name" value="Peripla_BP_3"/>
    <property type="match status" value="1"/>
</dbReference>
<protein>
    <submittedName>
        <fullName evidence="6">LacI family DNA-binding transcriptional regulator</fullName>
    </submittedName>
</protein>
<dbReference type="Gene3D" id="3.40.50.2300">
    <property type="match status" value="2"/>
</dbReference>
<gene>
    <name evidence="6" type="ORF">WIS52_00985</name>
</gene>
<dbReference type="PANTHER" id="PTHR30146:SF109">
    <property type="entry name" value="HTH-TYPE TRANSCRIPTIONAL REGULATOR GALS"/>
    <property type="match status" value="1"/>
</dbReference>
<dbReference type="InterPro" id="IPR000843">
    <property type="entry name" value="HTH_LacI"/>
</dbReference>
<evidence type="ECO:0000259" key="5">
    <source>
        <dbReference type="PROSITE" id="PS50932"/>
    </source>
</evidence>
<dbReference type="CDD" id="cd06267">
    <property type="entry name" value="PBP1_LacI_sugar_binding-like"/>
    <property type="match status" value="1"/>
</dbReference>
<comment type="caution">
    <text evidence="6">The sequence shown here is derived from an EMBL/GenBank/DDBJ whole genome shotgun (WGS) entry which is preliminary data.</text>
</comment>
<dbReference type="SMART" id="SM00354">
    <property type="entry name" value="HTH_LACI"/>
    <property type="match status" value="1"/>
</dbReference>
<dbReference type="Proteomes" id="UP001494902">
    <property type="component" value="Unassembled WGS sequence"/>
</dbReference>
<evidence type="ECO:0000256" key="3">
    <source>
        <dbReference type="ARBA" id="ARBA00023163"/>
    </source>
</evidence>
<keyword evidence="2 6" id="KW-0238">DNA-binding</keyword>
<dbReference type="InterPro" id="IPR010982">
    <property type="entry name" value="Lambda_DNA-bd_dom_sf"/>
</dbReference>
<dbReference type="Gene3D" id="1.10.260.40">
    <property type="entry name" value="lambda repressor-like DNA-binding domains"/>
    <property type="match status" value="1"/>
</dbReference>
<feature type="region of interest" description="Disordered" evidence="4">
    <location>
        <begin position="314"/>
        <end position="336"/>
    </location>
</feature>
<evidence type="ECO:0000256" key="1">
    <source>
        <dbReference type="ARBA" id="ARBA00023015"/>
    </source>
</evidence>
<dbReference type="CDD" id="cd01392">
    <property type="entry name" value="HTH_LacI"/>
    <property type="match status" value="1"/>
</dbReference>
<keyword evidence="1" id="KW-0805">Transcription regulation</keyword>
<reference evidence="6 7" key="1">
    <citation type="submission" date="2024-03" db="EMBL/GenBank/DDBJ databases">
        <title>Draft genome sequence of Pseudonocardia nematodicida JCM 31783.</title>
        <authorList>
            <person name="Butdee W."/>
            <person name="Duangmal K."/>
        </authorList>
    </citation>
    <scope>NUCLEOTIDE SEQUENCE [LARGE SCALE GENOMIC DNA]</scope>
    <source>
        <strain evidence="6 7">JCM 31783</strain>
    </source>
</reference>
<dbReference type="SUPFAM" id="SSF53822">
    <property type="entry name" value="Periplasmic binding protein-like I"/>
    <property type="match status" value="1"/>
</dbReference>
<dbReference type="PANTHER" id="PTHR30146">
    <property type="entry name" value="LACI-RELATED TRANSCRIPTIONAL REPRESSOR"/>
    <property type="match status" value="1"/>
</dbReference>
<dbReference type="PROSITE" id="PS50932">
    <property type="entry name" value="HTH_LACI_2"/>
    <property type="match status" value="1"/>
</dbReference>
<evidence type="ECO:0000313" key="6">
    <source>
        <dbReference type="EMBL" id="MEQ3549029.1"/>
    </source>
</evidence>
<feature type="domain" description="HTH lacI-type" evidence="5">
    <location>
        <begin position="10"/>
        <end position="65"/>
    </location>
</feature>
<dbReference type="InterPro" id="IPR028082">
    <property type="entry name" value="Peripla_BP_I"/>
</dbReference>
<evidence type="ECO:0000256" key="4">
    <source>
        <dbReference type="SAM" id="MobiDB-lite"/>
    </source>
</evidence>
<keyword evidence="7" id="KW-1185">Reference proteome</keyword>
<accession>A0ABV1K3J8</accession>
<evidence type="ECO:0000313" key="7">
    <source>
        <dbReference type="Proteomes" id="UP001494902"/>
    </source>
</evidence>
<dbReference type="GO" id="GO:0003677">
    <property type="term" value="F:DNA binding"/>
    <property type="evidence" value="ECO:0007669"/>
    <property type="project" value="UniProtKB-KW"/>
</dbReference>
<dbReference type="SUPFAM" id="SSF47413">
    <property type="entry name" value="lambda repressor-like DNA-binding domains"/>
    <property type="match status" value="1"/>
</dbReference>
<dbReference type="EMBL" id="JBEDNQ010000001">
    <property type="protein sequence ID" value="MEQ3549029.1"/>
    <property type="molecule type" value="Genomic_DNA"/>
</dbReference>
<sequence>MTRPGRPVRVTQADVARAAGVSTAVVSYVINEGPRPIAAATRERVLRAMAETGYRPNGVARALVSGATRTLGLVVPELANQFFATLAHALETEASRHGLVLVLGDSGQSVDRESTLVETFVDRRVDGLIYVGVGAHDAIEIATSAGTPVVVLDRVADDDRAASVVIDNVQGAAVATRHLIEHGRRALGCLLGPETVPTARARHAGWQQAVHDAGGRVDPRLVEWAPFSKEGGYRAGLRMLRLASPPDGMFVASEDQALGLLCAAAELGVAVPGSLAVVSFDGTDSSRFSVPPLTTVAPRFTDIARRTIELLRSPDVPPRSETSTTDLVVRSSCGCP</sequence>
<name>A0ABV1K3J8_9PSEU</name>
<proteinExistence type="predicted"/>
<dbReference type="Pfam" id="PF00356">
    <property type="entry name" value="LacI"/>
    <property type="match status" value="1"/>
</dbReference>
<keyword evidence="3" id="KW-0804">Transcription</keyword>
<organism evidence="6 7">
    <name type="scientific">Pseudonocardia nematodicida</name>
    <dbReference type="NCBI Taxonomy" id="1206997"/>
    <lineage>
        <taxon>Bacteria</taxon>
        <taxon>Bacillati</taxon>
        <taxon>Actinomycetota</taxon>
        <taxon>Actinomycetes</taxon>
        <taxon>Pseudonocardiales</taxon>
        <taxon>Pseudonocardiaceae</taxon>
        <taxon>Pseudonocardia</taxon>
    </lineage>
</organism>
<dbReference type="RefSeq" id="WP_349296121.1">
    <property type="nucleotide sequence ID" value="NZ_JBEDNQ010000001.1"/>
</dbReference>
<dbReference type="InterPro" id="IPR046335">
    <property type="entry name" value="LacI/GalR-like_sensor"/>
</dbReference>
<evidence type="ECO:0000256" key="2">
    <source>
        <dbReference type="ARBA" id="ARBA00023125"/>
    </source>
</evidence>